<dbReference type="EMBL" id="KB300511">
    <property type="protein sequence ID" value="ELU06670.1"/>
    <property type="molecule type" value="Genomic_DNA"/>
</dbReference>
<keyword evidence="4" id="KW-1185">Reference proteome</keyword>
<evidence type="ECO:0000313" key="4">
    <source>
        <dbReference type="Proteomes" id="UP000014760"/>
    </source>
</evidence>
<dbReference type="EMBL" id="AMQN01001211">
    <property type="status" value="NOT_ANNOTATED_CDS"/>
    <property type="molecule type" value="Genomic_DNA"/>
</dbReference>
<reference evidence="2 4" key="2">
    <citation type="journal article" date="2013" name="Nature">
        <title>Insights into bilaterian evolution from three spiralian genomes.</title>
        <authorList>
            <person name="Simakov O."/>
            <person name="Marletaz F."/>
            <person name="Cho S.J."/>
            <person name="Edsinger-Gonzales E."/>
            <person name="Havlak P."/>
            <person name="Hellsten U."/>
            <person name="Kuo D.H."/>
            <person name="Larsson T."/>
            <person name="Lv J."/>
            <person name="Arendt D."/>
            <person name="Savage R."/>
            <person name="Osoegawa K."/>
            <person name="de Jong P."/>
            <person name="Grimwood J."/>
            <person name="Chapman J.A."/>
            <person name="Shapiro H."/>
            <person name="Aerts A."/>
            <person name="Otillar R.P."/>
            <person name="Terry A.Y."/>
            <person name="Boore J.L."/>
            <person name="Grigoriev I.V."/>
            <person name="Lindberg D.R."/>
            <person name="Seaver E.C."/>
            <person name="Weisblat D.A."/>
            <person name="Putnam N.H."/>
            <person name="Rokhsar D.S."/>
        </authorList>
    </citation>
    <scope>NUCLEOTIDE SEQUENCE</scope>
    <source>
        <strain evidence="2 4">I ESC-2004</strain>
    </source>
</reference>
<reference evidence="4" key="1">
    <citation type="submission" date="2012-12" db="EMBL/GenBank/DDBJ databases">
        <authorList>
            <person name="Hellsten U."/>
            <person name="Grimwood J."/>
            <person name="Chapman J.A."/>
            <person name="Shapiro H."/>
            <person name="Aerts A."/>
            <person name="Otillar R.P."/>
            <person name="Terry A.Y."/>
            <person name="Boore J.L."/>
            <person name="Simakov O."/>
            <person name="Marletaz F."/>
            <person name="Cho S.-J."/>
            <person name="Edsinger-Gonzales E."/>
            <person name="Havlak P."/>
            <person name="Kuo D.-H."/>
            <person name="Larsson T."/>
            <person name="Lv J."/>
            <person name="Arendt D."/>
            <person name="Savage R."/>
            <person name="Osoegawa K."/>
            <person name="de Jong P."/>
            <person name="Lindberg D.R."/>
            <person name="Seaver E.C."/>
            <person name="Weisblat D.A."/>
            <person name="Putnam N.H."/>
            <person name="Grigoriev I.V."/>
            <person name="Rokhsar D.S."/>
        </authorList>
    </citation>
    <scope>NUCLEOTIDE SEQUENCE</scope>
    <source>
        <strain evidence="4">I ESC-2004</strain>
    </source>
</reference>
<feature type="region of interest" description="Disordered" evidence="1">
    <location>
        <begin position="1"/>
        <end position="21"/>
    </location>
</feature>
<evidence type="ECO:0000256" key="1">
    <source>
        <dbReference type="SAM" id="MobiDB-lite"/>
    </source>
</evidence>
<gene>
    <name evidence="2" type="ORF">CAPTEDRAFT_220144</name>
</gene>
<dbReference type="Proteomes" id="UP000014760">
    <property type="component" value="Unassembled WGS sequence"/>
</dbReference>
<dbReference type="CDD" id="cd06463">
    <property type="entry name" value="p23_like"/>
    <property type="match status" value="1"/>
</dbReference>
<dbReference type="Gene3D" id="2.60.40.790">
    <property type="match status" value="1"/>
</dbReference>
<proteinExistence type="predicted"/>
<dbReference type="InterPro" id="IPR008978">
    <property type="entry name" value="HSP20-like_chaperone"/>
</dbReference>
<evidence type="ECO:0000313" key="2">
    <source>
        <dbReference type="EMBL" id="ELU06670.1"/>
    </source>
</evidence>
<dbReference type="HOGENOM" id="CLU_1972572_0_0_1"/>
<dbReference type="EnsemblMetazoa" id="CapteT220144">
    <property type="protein sequence ID" value="CapteP220144"/>
    <property type="gene ID" value="CapteG220144"/>
</dbReference>
<name>R7UKE0_CAPTE</name>
<dbReference type="EMBL" id="AMQN01001212">
    <property type="status" value="NOT_ANNOTATED_CDS"/>
    <property type="molecule type" value="Genomic_DNA"/>
</dbReference>
<protein>
    <recommendedName>
        <fullName evidence="5">CS domain-containing protein</fullName>
    </recommendedName>
</protein>
<reference evidence="3" key="3">
    <citation type="submission" date="2015-06" db="UniProtKB">
        <authorList>
            <consortium name="EnsemblMetazoa"/>
        </authorList>
    </citation>
    <scope>IDENTIFICATION</scope>
</reference>
<evidence type="ECO:0000313" key="3">
    <source>
        <dbReference type="EnsemblMetazoa" id="CapteP220144"/>
    </source>
</evidence>
<evidence type="ECO:0008006" key="5">
    <source>
        <dbReference type="Google" id="ProtNLM"/>
    </source>
</evidence>
<organism evidence="2">
    <name type="scientific">Capitella teleta</name>
    <name type="common">Polychaete worm</name>
    <dbReference type="NCBI Taxonomy" id="283909"/>
    <lineage>
        <taxon>Eukaryota</taxon>
        <taxon>Metazoa</taxon>
        <taxon>Spiralia</taxon>
        <taxon>Lophotrochozoa</taxon>
        <taxon>Annelida</taxon>
        <taxon>Polychaeta</taxon>
        <taxon>Sedentaria</taxon>
        <taxon>Scolecida</taxon>
        <taxon>Capitellidae</taxon>
        <taxon>Capitella</taxon>
    </lineage>
</organism>
<accession>R7UKE0</accession>
<sequence>MSASGGAKYPSPVDFKDNQKDKKTNKDYCSIFLDVKGLKVATFSFAGSAKPSNAEVHANFQRASLDVRIEVKPKNGDPVNYEYRKSLPEDMDPDKSNWRAEKDTIILQLFKADGGSWNEHANYFIRQ</sequence>
<dbReference type="SUPFAM" id="SSF49764">
    <property type="entry name" value="HSP20-like chaperones"/>
    <property type="match status" value="1"/>
</dbReference>
<dbReference type="AlphaFoldDB" id="R7UKE0"/>